<evidence type="ECO:0000313" key="2">
    <source>
        <dbReference type="EMBL" id="CVL06613.1"/>
    </source>
</evidence>
<dbReference type="InterPro" id="IPR045518">
    <property type="entry name" value="2EXR"/>
</dbReference>
<dbReference type="GeneID" id="65091022"/>
<evidence type="ECO:0000313" key="3">
    <source>
        <dbReference type="Proteomes" id="UP000184255"/>
    </source>
</evidence>
<comment type="caution">
    <text evidence="2">The sequence shown here is derived from an EMBL/GenBank/DDBJ whole genome shotgun (WGS) entry which is preliminary data.</text>
</comment>
<feature type="domain" description="2EXR" evidence="1">
    <location>
        <begin position="6"/>
        <end position="146"/>
    </location>
</feature>
<dbReference type="VEuPathDB" id="FungiDB:FMAN_11772"/>
<protein>
    <recommendedName>
        <fullName evidence="1">2EXR domain-containing protein</fullName>
    </recommendedName>
</protein>
<dbReference type="RefSeq" id="XP_041689955.1">
    <property type="nucleotide sequence ID" value="XM_041824479.1"/>
</dbReference>
<sequence length="320" mass="36677">MAPSSFHKFPELPSEIQLQIWESSFRSPNAIPGGLHYIGLDHDGFPVPLDKTAKDEFRRPRSGCELEQGLWTACWDSRAAAMKHQQQQDVEFSCSSFGLTTLNFTLDKREWYHGRGPVSIIPPIDQGQRNNESQQQKIFICPSRDIFCVALNRAGRAVRRGNCYPLRVFNGLAFEFEASWNIKLSQNDSYYPIKKFPPSLAFMIRLVFEAAHTRDFTTPPIRLIDRNARWTNDDNTQPGLDTFYDCDHEYVEISMKPGSSSARIVCHSPVLEFFDHLDRLLEDKLQNLGAFRLGRGPKFVIRDCFSIIALRQNEAEAVNE</sequence>
<dbReference type="Pfam" id="PF20150">
    <property type="entry name" value="2EXR"/>
    <property type="match status" value="1"/>
</dbReference>
<keyword evidence="3" id="KW-1185">Reference proteome</keyword>
<gene>
    <name evidence="2" type="ORF">FMAN_11772</name>
</gene>
<name>A0A1L7UE51_FUSMA</name>
<dbReference type="AlphaFoldDB" id="A0A1L7UE51"/>
<organism evidence="2 3">
    <name type="scientific">Fusarium mangiferae</name>
    <name type="common">Mango malformation disease fungus</name>
    <dbReference type="NCBI Taxonomy" id="192010"/>
    <lineage>
        <taxon>Eukaryota</taxon>
        <taxon>Fungi</taxon>
        <taxon>Dikarya</taxon>
        <taxon>Ascomycota</taxon>
        <taxon>Pezizomycotina</taxon>
        <taxon>Sordariomycetes</taxon>
        <taxon>Hypocreomycetidae</taxon>
        <taxon>Hypocreales</taxon>
        <taxon>Nectriaceae</taxon>
        <taxon>Fusarium</taxon>
        <taxon>Fusarium fujikuroi species complex</taxon>
    </lineage>
</organism>
<accession>A0A1L7UE51</accession>
<dbReference type="EMBL" id="FCQH01000018">
    <property type="protein sequence ID" value="CVL06613.1"/>
    <property type="molecule type" value="Genomic_DNA"/>
</dbReference>
<dbReference type="Proteomes" id="UP000184255">
    <property type="component" value="Unassembled WGS sequence"/>
</dbReference>
<proteinExistence type="predicted"/>
<evidence type="ECO:0000259" key="1">
    <source>
        <dbReference type="Pfam" id="PF20150"/>
    </source>
</evidence>
<reference evidence="3" key="1">
    <citation type="journal article" date="2016" name="Genome Biol. Evol.">
        <title>Comparative 'omics' of the Fusarium fujikuroi species complex highlights differences in genetic potential and metabolite synthesis.</title>
        <authorList>
            <person name="Niehaus E.-M."/>
            <person name="Muensterkoetter M."/>
            <person name="Proctor R.H."/>
            <person name="Brown D.W."/>
            <person name="Sharon A."/>
            <person name="Idan Y."/>
            <person name="Oren-Young L."/>
            <person name="Sieber C.M."/>
            <person name="Novak O."/>
            <person name="Pencik A."/>
            <person name="Tarkowska D."/>
            <person name="Hromadova K."/>
            <person name="Freeman S."/>
            <person name="Maymon M."/>
            <person name="Elazar M."/>
            <person name="Youssef S.A."/>
            <person name="El-Shabrawy E.S.M."/>
            <person name="Shalaby A.B.A."/>
            <person name="Houterman P."/>
            <person name="Brock N.L."/>
            <person name="Burkhardt I."/>
            <person name="Tsavkelova E.A."/>
            <person name="Dickschat J.S."/>
            <person name="Galuszka P."/>
            <person name="Gueldener U."/>
            <person name="Tudzynski B."/>
        </authorList>
    </citation>
    <scope>NUCLEOTIDE SEQUENCE [LARGE SCALE GENOMIC DNA]</scope>
    <source>
        <strain evidence="3">MRC7560</strain>
    </source>
</reference>